<accession>A0ABD3NB15</accession>
<dbReference type="EMBL" id="JALLPJ020001240">
    <property type="protein sequence ID" value="KAL3773268.1"/>
    <property type="molecule type" value="Genomic_DNA"/>
</dbReference>
<dbReference type="SUPFAM" id="SSF53448">
    <property type="entry name" value="Nucleotide-diphospho-sugar transferases"/>
    <property type="match status" value="1"/>
</dbReference>
<organism evidence="1 2">
    <name type="scientific">Cyclotella atomus</name>
    <dbReference type="NCBI Taxonomy" id="382360"/>
    <lineage>
        <taxon>Eukaryota</taxon>
        <taxon>Sar</taxon>
        <taxon>Stramenopiles</taxon>
        <taxon>Ochrophyta</taxon>
        <taxon>Bacillariophyta</taxon>
        <taxon>Coscinodiscophyceae</taxon>
        <taxon>Thalassiosirophycidae</taxon>
        <taxon>Stephanodiscales</taxon>
        <taxon>Stephanodiscaceae</taxon>
        <taxon>Cyclotella</taxon>
    </lineage>
</organism>
<evidence type="ECO:0008006" key="3">
    <source>
        <dbReference type="Google" id="ProtNLM"/>
    </source>
</evidence>
<reference evidence="1 2" key="1">
    <citation type="submission" date="2024-10" db="EMBL/GenBank/DDBJ databases">
        <title>Updated reference genomes for cyclostephanoid diatoms.</title>
        <authorList>
            <person name="Roberts W.R."/>
            <person name="Alverson A.J."/>
        </authorList>
    </citation>
    <scope>NUCLEOTIDE SEQUENCE [LARGE SCALE GENOMIC DNA]</scope>
    <source>
        <strain evidence="1 2">AJA010-31</strain>
    </source>
</reference>
<dbReference type="AlphaFoldDB" id="A0ABD3NB15"/>
<gene>
    <name evidence="1" type="ORF">ACHAWO_010968</name>
</gene>
<comment type="caution">
    <text evidence="1">The sequence shown here is derived from an EMBL/GenBank/DDBJ whole genome shotgun (WGS) entry which is preliminary data.</text>
</comment>
<dbReference type="PANTHER" id="PTHR22916">
    <property type="entry name" value="GLYCOSYLTRANSFERASE"/>
    <property type="match status" value="1"/>
</dbReference>
<protein>
    <recommendedName>
        <fullName evidence="3">Glycosyltransferase 2-like domain-containing protein</fullName>
    </recommendedName>
</protein>
<dbReference type="Proteomes" id="UP001530400">
    <property type="component" value="Unassembled WGS sequence"/>
</dbReference>
<proteinExistence type="predicted"/>
<dbReference type="InterPro" id="IPR029044">
    <property type="entry name" value="Nucleotide-diphossugar_trans"/>
</dbReference>
<dbReference type="Gene3D" id="3.90.550.10">
    <property type="entry name" value="Spore Coat Polysaccharide Biosynthesis Protein SpsA, Chain A"/>
    <property type="match status" value="1"/>
</dbReference>
<evidence type="ECO:0000313" key="2">
    <source>
        <dbReference type="Proteomes" id="UP001530400"/>
    </source>
</evidence>
<name>A0ABD3NB15_9STRA</name>
<sequence length="530" mass="59440">MVLLIKVDVIIAVHNAESTVKETVRSAMHQIIPGHLLEKRFSCDGVASNVDESELCMKDVQFDVLICCYNDASTDNSLDILHRIENEGSCNTASVAIKSTPEEIATKLIVGTSPDGTLSRGAGYARNQAAKLRATYEQNNSCEQQSSHHFLCILDSDDIMHPSRIAEQTFATLSLGYGSDGQHLCQTTLMGCQFDRIPHDSTWHYQNWANSLTDDRLYMERFRECTLIQPTWFLARQLFDSLGGYVEAPEVYKESRGTKRKADGGLDIPSKSYQLIHPTELLSSKESTEVSSLRLAEDLRFFYAHLAAGGSLHLLRTSRPLVSYRHRSGMSQSSSTPRKLLLKLRAKAWEDAVFYGKSNNTDTNNTSTIWQKGFAIWGAGRDGKDFLKALSSDVASCVVCFVDVDKKKINHIKYYDNPDLKKRLPILHFSVLRKDTNKTDAMVDSEVFGRIDKRKENALSHLKNNADVELEEKAQEKDTIQYQGNLPLSEAEMTLLPVVVCVAMYRSNGALERNVASIGRIEGDNLWHIC</sequence>
<keyword evidence="2" id="KW-1185">Reference proteome</keyword>
<evidence type="ECO:0000313" key="1">
    <source>
        <dbReference type="EMBL" id="KAL3773268.1"/>
    </source>
</evidence>
<dbReference type="GO" id="GO:0016757">
    <property type="term" value="F:glycosyltransferase activity"/>
    <property type="evidence" value="ECO:0007669"/>
    <property type="project" value="UniProtKB-ARBA"/>
</dbReference>
<dbReference type="PANTHER" id="PTHR22916:SF3">
    <property type="entry name" value="UDP-GLCNAC:BETAGAL BETA-1,3-N-ACETYLGLUCOSAMINYLTRANSFERASE-LIKE PROTEIN 1"/>
    <property type="match status" value="1"/>
</dbReference>